<proteinExistence type="predicted"/>
<dbReference type="EMBL" id="JABEZX010000006">
    <property type="protein sequence ID" value="MBA0557689.1"/>
    <property type="molecule type" value="Genomic_DNA"/>
</dbReference>
<dbReference type="InterPro" id="IPR052929">
    <property type="entry name" value="RNase_H-like_EbsB-rel"/>
</dbReference>
<dbReference type="PANTHER" id="PTHR47074">
    <property type="entry name" value="BNAC02G40300D PROTEIN"/>
    <property type="match status" value="1"/>
</dbReference>
<gene>
    <name evidence="1" type="ORF">Golob_014738</name>
</gene>
<comment type="caution">
    <text evidence="1">The sequence shown here is derived from an EMBL/GenBank/DDBJ whole genome shotgun (WGS) entry which is preliminary data.</text>
</comment>
<dbReference type="AlphaFoldDB" id="A0A7J8LZ06"/>
<accession>A0A7J8LZ06</accession>
<protein>
    <recommendedName>
        <fullName evidence="3">RNase H type-1 domain-containing protein</fullName>
    </recommendedName>
</protein>
<reference evidence="1 2" key="1">
    <citation type="journal article" date="2019" name="Genome Biol. Evol.">
        <title>Insights into the evolution of the New World diploid cottons (Gossypium, subgenus Houzingenia) based on genome sequencing.</title>
        <authorList>
            <person name="Grover C.E."/>
            <person name="Arick M.A. 2nd"/>
            <person name="Thrash A."/>
            <person name="Conover J.L."/>
            <person name="Sanders W.S."/>
            <person name="Peterson D.G."/>
            <person name="Frelichowski J.E."/>
            <person name="Scheffler J.A."/>
            <person name="Scheffler B.E."/>
            <person name="Wendel J.F."/>
        </authorList>
    </citation>
    <scope>NUCLEOTIDE SEQUENCE [LARGE SCALE GENOMIC DNA]</scope>
    <source>
        <strain evidence="1">157</strain>
        <tissue evidence="1">Leaf</tissue>
    </source>
</reference>
<evidence type="ECO:0008006" key="3">
    <source>
        <dbReference type="Google" id="ProtNLM"/>
    </source>
</evidence>
<dbReference type="Proteomes" id="UP000593572">
    <property type="component" value="Unassembled WGS sequence"/>
</dbReference>
<feature type="non-terminal residue" evidence="1">
    <location>
        <position position="1"/>
    </location>
</feature>
<evidence type="ECO:0000313" key="2">
    <source>
        <dbReference type="Proteomes" id="UP000593572"/>
    </source>
</evidence>
<sequence>MDTKIAGTGVIARDGNDWIMGACEIALSFAKDMGFQKVILEGDSRTVLEVKAKHTHRQCNKVSHLLAGNALHIDHDWYWVEEVPR</sequence>
<evidence type="ECO:0000313" key="1">
    <source>
        <dbReference type="EMBL" id="MBA0557689.1"/>
    </source>
</evidence>
<organism evidence="1 2">
    <name type="scientific">Gossypium lobatum</name>
    <dbReference type="NCBI Taxonomy" id="34289"/>
    <lineage>
        <taxon>Eukaryota</taxon>
        <taxon>Viridiplantae</taxon>
        <taxon>Streptophyta</taxon>
        <taxon>Embryophyta</taxon>
        <taxon>Tracheophyta</taxon>
        <taxon>Spermatophyta</taxon>
        <taxon>Magnoliopsida</taxon>
        <taxon>eudicotyledons</taxon>
        <taxon>Gunneridae</taxon>
        <taxon>Pentapetalae</taxon>
        <taxon>rosids</taxon>
        <taxon>malvids</taxon>
        <taxon>Malvales</taxon>
        <taxon>Malvaceae</taxon>
        <taxon>Malvoideae</taxon>
        <taxon>Gossypium</taxon>
    </lineage>
</organism>
<name>A0A7J8LZ06_9ROSI</name>
<dbReference type="PANTHER" id="PTHR47074:SF48">
    <property type="entry name" value="POLYNUCLEOTIDYL TRANSFERASE, RIBONUCLEASE H-LIKE SUPERFAMILY PROTEIN"/>
    <property type="match status" value="1"/>
</dbReference>
<keyword evidence="2" id="KW-1185">Reference proteome</keyword>